<dbReference type="InterPro" id="IPR004392">
    <property type="entry name" value="Hyd_mat_HypB"/>
</dbReference>
<protein>
    <submittedName>
        <fullName evidence="9">Hydrogenase nickel incorporation protein HypB</fullName>
    </submittedName>
</protein>
<dbReference type="EMBL" id="JBDJNQ010000006">
    <property type="protein sequence ID" value="MEN5378387.1"/>
    <property type="molecule type" value="Genomic_DNA"/>
</dbReference>
<comment type="caution">
    <text evidence="9">The sequence shown here is derived from an EMBL/GenBank/DDBJ whole genome shotgun (WGS) entry which is preliminary data.</text>
</comment>
<proteinExistence type="inferred from homology"/>
<keyword evidence="3" id="KW-0479">Metal-binding</keyword>
<evidence type="ECO:0000256" key="3">
    <source>
        <dbReference type="ARBA" id="ARBA00022723"/>
    </source>
</evidence>
<keyword evidence="6" id="KW-0862">Zinc</keyword>
<evidence type="ECO:0000256" key="4">
    <source>
        <dbReference type="ARBA" id="ARBA00022741"/>
    </source>
</evidence>
<evidence type="ECO:0000313" key="10">
    <source>
        <dbReference type="Proteomes" id="UP001409291"/>
    </source>
</evidence>
<dbReference type="Gene3D" id="3.40.50.300">
    <property type="entry name" value="P-loop containing nucleotide triphosphate hydrolases"/>
    <property type="match status" value="1"/>
</dbReference>
<feature type="domain" description="CobW/HypB/UreG nucleotide-binding" evidence="8">
    <location>
        <begin position="47"/>
        <end position="208"/>
    </location>
</feature>
<evidence type="ECO:0000256" key="7">
    <source>
        <dbReference type="ARBA" id="ARBA00023134"/>
    </source>
</evidence>
<keyword evidence="5" id="KW-0378">Hydrolase</keyword>
<sequence length="242" mass="26685">MSTNTSSPKSAGNRVGSVQCDNTTLHLLKANDYVANAIRERLKDVCVINVCSSPGSGKTTLMQETGKLLANDLNISVLVGDPETERDAIRMREVGINALQIVTGGMCHIEAQMILQALDHIDITGTDLLFIENVGNLLCPSAFDLGEDYRVTLLATTEGDDKPKKYPRMFLTSELMLVSKSDLLPYVPFSVDAVTKDAREVNPNIEVITISTLKNEGIDEWCTWLKEKVKQKKESRLQAEVK</sequence>
<name>A0ABV0BV48_9SPHI</name>
<dbReference type="SUPFAM" id="SSF52540">
    <property type="entry name" value="P-loop containing nucleoside triphosphate hydrolases"/>
    <property type="match status" value="1"/>
</dbReference>
<evidence type="ECO:0000313" key="9">
    <source>
        <dbReference type="EMBL" id="MEN5378387.1"/>
    </source>
</evidence>
<keyword evidence="7" id="KW-0342">GTP-binding</keyword>
<dbReference type="InterPro" id="IPR027417">
    <property type="entry name" value="P-loop_NTPase"/>
</dbReference>
<evidence type="ECO:0000259" key="8">
    <source>
        <dbReference type="Pfam" id="PF02492"/>
    </source>
</evidence>
<evidence type="ECO:0000256" key="1">
    <source>
        <dbReference type="ARBA" id="ARBA00006211"/>
    </source>
</evidence>
<dbReference type="InterPro" id="IPR003495">
    <property type="entry name" value="CobW/HypB/UreG_nucleotide-bd"/>
</dbReference>
<evidence type="ECO:0000256" key="5">
    <source>
        <dbReference type="ARBA" id="ARBA00022801"/>
    </source>
</evidence>
<keyword evidence="4" id="KW-0547">Nucleotide-binding</keyword>
<dbReference type="PIRSF" id="PIRSF005624">
    <property type="entry name" value="Ni-bind_GTPase"/>
    <property type="match status" value="1"/>
</dbReference>
<dbReference type="NCBIfam" id="TIGR00073">
    <property type="entry name" value="hypB"/>
    <property type="match status" value="1"/>
</dbReference>
<accession>A0ABV0BV48</accession>
<evidence type="ECO:0000256" key="2">
    <source>
        <dbReference type="ARBA" id="ARBA00022596"/>
    </source>
</evidence>
<gene>
    <name evidence="9" type="primary">hypB</name>
    <name evidence="9" type="ORF">ABE541_14075</name>
</gene>
<evidence type="ECO:0000256" key="6">
    <source>
        <dbReference type="ARBA" id="ARBA00022833"/>
    </source>
</evidence>
<keyword evidence="2" id="KW-0533">Nickel</keyword>
<dbReference type="RefSeq" id="WP_208702177.1">
    <property type="nucleotide sequence ID" value="NZ_JBDJLH010000012.1"/>
</dbReference>
<reference evidence="9 10" key="1">
    <citation type="submission" date="2024-04" db="EMBL/GenBank/DDBJ databases">
        <title>WGS of bacteria from Torrens River.</title>
        <authorList>
            <person name="Wyrsch E.R."/>
            <person name="Drigo B."/>
        </authorList>
    </citation>
    <scope>NUCLEOTIDE SEQUENCE [LARGE SCALE GENOMIC DNA]</scope>
    <source>
        <strain evidence="9 10">TWI391</strain>
    </source>
</reference>
<dbReference type="Proteomes" id="UP001409291">
    <property type="component" value="Unassembled WGS sequence"/>
</dbReference>
<organism evidence="9 10">
    <name type="scientific">Sphingobacterium kitahiroshimense</name>
    <dbReference type="NCBI Taxonomy" id="470446"/>
    <lineage>
        <taxon>Bacteria</taxon>
        <taxon>Pseudomonadati</taxon>
        <taxon>Bacteroidota</taxon>
        <taxon>Sphingobacteriia</taxon>
        <taxon>Sphingobacteriales</taxon>
        <taxon>Sphingobacteriaceae</taxon>
        <taxon>Sphingobacterium</taxon>
    </lineage>
</organism>
<dbReference type="PANTHER" id="PTHR30134">
    <property type="entry name" value="HYDROGENASE PROTEIN ASSEMBLY PROTEIN, NICKEL CHAPERONE"/>
    <property type="match status" value="1"/>
</dbReference>
<keyword evidence="10" id="KW-1185">Reference proteome</keyword>
<dbReference type="Pfam" id="PF02492">
    <property type="entry name" value="cobW"/>
    <property type="match status" value="1"/>
</dbReference>
<dbReference type="PANTHER" id="PTHR30134:SF2">
    <property type="entry name" value="HYDROGENASE MATURATION FACTOR HYPB"/>
    <property type="match status" value="1"/>
</dbReference>
<comment type="similarity">
    <text evidence="1">Belongs to the SIMIBI class G3E GTPase family. HypB/HupM subfamily.</text>
</comment>